<gene>
    <name evidence="2" type="ORF">K8352_18015</name>
</gene>
<organism evidence="2 3">
    <name type="scientific">Cerina litoralis</name>
    <dbReference type="NCBI Taxonomy" id="2874477"/>
    <lineage>
        <taxon>Bacteria</taxon>
        <taxon>Pseudomonadati</taxon>
        <taxon>Bacteroidota</taxon>
        <taxon>Flavobacteriia</taxon>
        <taxon>Flavobacteriales</taxon>
        <taxon>Flavobacteriaceae</taxon>
        <taxon>Cerina</taxon>
    </lineage>
</organism>
<dbReference type="AlphaFoldDB" id="A0AAE3EYI5"/>
<evidence type="ECO:0000313" key="2">
    <source>
        <dbReference type="EMBL" id="MCG2462663.1"/>
    </source>
</evidence>
<protein>
    <recommendedName>
        <fullName evidence="1">DUF6922 domain-containing protein</fullName>
    </recommendedName>
</protein>
<proteinExistence type="predicted"/>
<sequence length="81" mass="9366">MNGKTLHTDLLNTTTFWDVDLNLLDTVKDKDFIIVRALERGTDVEIRYIESVYSQQEIIAALERTKGVSKKTLNFYKTITI</sequence>
<reference evidence="2" key="1">
    <citation type="submission" date="2023-02" db="EMBL/GenBank/DDBJ databases">
        <title>Genome of Flavobacteriaceae gen. nov. sp. strain F89.</title>
        <authorList>
            <person name="Wang Y."/>
        </authorList>
    </citation>
    <scope>NUCLEOTIDE SEQUENCE</scope>
    <source>
        <strain evidence="2">F89</strain>
    </source>
</reference>
<feature type="domain" description="DUF6922" evidence="1">
    <location>
        <begin position="12"/>
        <end position="62"/>
    </location>
</feature>
<dbReference type="EMBL" id="JAIRBC010000039">
    <property type="protein sequence ID" value="MCG2462663.1"/>
    <property type="molecule type" value="Genomic_DNA"/>
</dbReference>
<evidence type="ECO:0000259" key="1">
    <source>
        <dbReference type="Pfam" id="PF21956"/>
    </source>
</evidence>
<dbReference type="RefSeq" id="WP_317903799.1">
    <property type="nucleotide sequence ID" value="NZ_JAIRBC010000039.1"/>
</dbReference>
<accession>A0AAE3EYI5</accession>
<dbReference type="InterPro" id="IPR053830">
    <property type="entry name" value="DUF6922"/>
</dbReference>
<dbReference type="Pfam" id="PF21956">
    <property type="entry name" value="DUF6922"/>
    <property type="match status" value="1"/>
</dbReference>
<comment type="caution">
    <text evidence="2">The sequence shown here is derived from an EMBL/GenBank/DDBJ whole genome shotgun (WGS) entry which is preliminary data.</text>
</comment>
<keyword evidence="3" id="KW-1185">Reference proteome</keyword>
<evidence type="ECO:0000313" key="3">
    <source>
        <dbReference type="Proteomes" id="UP001200642"/>
    </source>
</evidence>
<name>A0AAE3EYI5_9FLAO</name>
<dbReference type="Proteomes" id="UP001200642">
    <property type="component" value="Unassembled WGS sequence"/>
</dbReference>